<dbReference type="GO" id="GO:0035312">
    <property type="term" value="F:5'-3' DNA exonuclease activity"/>
    <property type="evidence" value="ECO:0007669"/>
    <property type="project" value="TreeGrafter"/>
</dbReference>
<organism evidence="2 3">
    <name type="scientific">Paenibacillus rhizophilus</name>
    <dbReference type="NCBI Taxonomy" id="1850366"/>
    <lineage>
        <taxon>Bacteria</taxon>
        <taxon>Bacillati</taxon>
        <taxon>Bacillota</taxon>
        <taxon>Bacilli</taxon>
        <taxon>Bacillales</taxon>
        <taxon>Paenibacillaceae</taxon>
        <taxon>Paenibacillus</taxon>
    </lineage>
</organism>
<dbReference type="GO" id="GO:0004534">
    <property type="term" value="F:5'-3' RNA exonuclease activity"/>
    <property type="evidence" value="ECO:0007669"/>
    <property type="project" value="TreeGrafter"/>
</dbReference>
<dbReference type="RefSeq" id="WP_124696289.1">
    <property type="nucleotide sequence ID" value="NZ_JBHUFE010000010.1"/>
</dbReference>
<comment type="caution">
    <text evidence="2">The sequence shown here is derived from an EMBL/GenBank/DDBJ whole genome shotgun (WGS) entry which is preliminary data.</text>
</comment>
<dbReference type="SUPFAM" id="SSF89550">
    <property type="entry name" value="PHP domain-like"/>
    <property type="match status" value="1"/>
</dbReference>
<dbReference type="Pfam" id="PF02811">
    <property type="entry name" value="PHP"/>
    <property type="match status" value="1"/>
</dbReference>
<dbReference type="SMART" id="SM00481">
    <property type="entry name" value="POLIIIAc"/>
    <property type="match status" value="1"/>
</dbReference>
<proteinExistence type="predicted"/>
<evidence type="ECO:0000313" key="3">
    <source>
        <dbReference type="Proteomes" id="UP000282529"/>
    </source>
</evidence>
<name>A0A3N9PZ97_9BACL</name>
<accession>A0A3N9PZ97</accession>
<protein>
    <submittedName>
        <fullName evidence="2">PHP domain-containing protein</fullName>
    </submittedName>
</protein>
<keyword evidence="3" id="KW-1185">Reference proteome</keyword>
<evidence type="ECO:0000259" key="1">
    <source>
        <dbReference type="SMART" id="SM00481"/>
    </source>
</evidence>
<dbReference type="Gene3D" id="3.20.20.140">
    <property type="entry name" value="Metal-dependent hydrolases"/>
    <property type="match status" value="1"/>
</dbReference>
<dbReference type="InterPro" id="IPR052018">
    <property type="entry name" value="PHP_domain"/>
</dbReference>
<dbReference type="AlphaFoldDB" id="A0A3N9PZ97"/>
<dbReference type="InterPro" id="IPR016195">
    <property type="entry name" value="Pol/histidinol_Pase-like"/>
</dbReference>
<dbReference type="OrthoDB" id="9804333at2"/>
<dbReference type="EMBL" id="RQPI01000008">
    <property type="protein sequence ID" value="RQW10536.1"/>
    <property type="molecule type" value="Genomic_DNA"/>
</dbReference>
<gene>
    <name evidence="2" type="ORF">EH198_14800</name>
</gene>
<evidence type="ECO:0000313" key="2">
    <source>
        <dbReference type="EMBL" id="RQW10536.1"/>
    </source>
</evidence>
<sequence length="334" mass="36703">MRWLASELHTHTFHSDGRQTLRKLASGAAKLGFDCIALTDHNTMSGLGDSELIERETGVVIIPGMEWTTFYGHMVTIGLQDFVDWRKTGQSEIHEGISMVHGRGGLAGMAHPFRIGSPVCTGCYWEYEIKDWNDLDYIEVWSGTFASVKPENRRAFALWTDRLNAGIRIAATSGRDWHEQANTDEPLSVTYLGLDDEPGTISQKAVRALAQGRVSVTVGPLVTMEAEAAGALYGIGESVTVQNGADLIQLHVKIDFSVRQTLWELPKQDFTLKITGISGTLAQCAAGFADQLYGFSIPAYGLIWARAELWGVVKGVRTMVAFTNAIYFEPVATE</sequence>
<dbReference type="PANTHER" id="PTHR42924:SF3">
    <property type="entry name" value="POLYMERASE_HISTIDINOL PHOSPHATASE N-TERMINAL DOMAIN-CONTAINING PROTEIN"/>
    <property type="match status" value="1"/>
</dbReference>
<dbReference type="PANTHER" id="PTHR42924">
    <property type="entry name" value="EXONUCLEASE"/>
    <property type="match status" value="1"/>
</dbReference>
<feature type="domain" description="Polymerase/histidinol phosphatase N-terminal" evidence="1">
    <location>
        <begin position="6"/>
        <end position="71"/>
    </location>
</feature>
<dbReference type="NCBIfam" id="NF038032">
    <property type="entry name" value="CehA_McbA_metalo"/>
    <property type="match status" value="1"/>
</dbReference>
<dbReference type="InterPro" id="IPR003141">
    <property type="entry name" value="Pol/His_phosphatase_N"/>
</dbReference>
<dbReference type="Proteomes" id="UP000282529">
    <property type="component" value="Unassembled WGS sequence"/>
</dbReference>
<dbReference type="InterPro" id="IPR004013">
    <property type="entry name" value="PHP_dom"/>
</dbReference>
<reference evidence="2 3" key="1">
    <citation type="submission" date="2018-11" db="EMBL/GenBank/DDBJ databases">
        <title>Genome sequence of strain 7197.</title>
        <authorList>
            <person name="Gao J."/>
            <person name="Sun J."/>
        </authorList>
    </citation>
    <scope>NUCLEOTIDE SEQUENCE [LARGE SCALE GENOMIC DNA]</scope>
    <source>
        <strain evidence="2 3">7197</strain>
    </source>
</reference>